<proteinExistence type="predicted"/>
<dbReference type="Gene3D" id="3.30.1310.10">
    <property type="entry name" value="Nucleoid-associated protein YbaB-like domain"/>
    <property type="match status" value="1"/>
</dbReference>
<keyword evidence="2" id="KW-0238">DNA-binding</keyword>
<dbReference type="InterPro" id="IPR004401">
    <property type="entry name" value="YbaB/EbfC"/>
</dbReference>
<feature type="region of interest" description="Disordered" evidence="1">
    <location>
        <begin position="110"/>
        <end position="168"/>
    </location>
</feature>
<dbReference type="Proteomes" id="UP000791080">
    <property type="component" value="Unassembled WGS sequence"/>
</dbReference>
<evidence type="ECO:0000313" key="3">
    <source>
        <dbReference type="Proteomes" id="UP000791080"/>
    </source>
</evidence>
<sequence>MAHMDHQADVNALLADYRRSREQLGTVRRDLVAIRETASSPDRTVTATVGSQGALRDLTISPDAYRRHRPDELARLVLTTVSEASQAASRAAELALAPVLPERVGSDSVLAGTGDLSDRDLLPGPDACGRDRNEGAAASGGTSEDDSFDAVSWLRPGGWSTSGERSGR</sequence>
<accession>A0ABT1JMB4</accession>
<evidence type="ECO:0000256" key="1">
    <source>
        <dbReference type="SAM" id="MobiDB-lite"/>
    </source>
</evidence>
<protein>
    <submittedName>
        <fullName evidence="2">YbaB/EbfC DNA-binding family protein</fullName>
    </submittedName>
</protein>
<dbReference type="Pfam" id="PF02575">
    <property type="entry name" value="YbaB_DNA_bd"/>
    <property type="match status" value="1"/>
</dbReference>
<reference evidence="2 3" key="1">
    <citation type="submission" date="2022-06" db="EMBL/GenBank/DDBJ databases">
        <title>Genomic Encyclopedia of Type Strains, Phase I: the one thousand microbial genomes (KMG-I) project.</title>
        <authorList>
            <person name="Kyrpides N."/>
        </authorList>
    </citation>
    <scope>NUCLEOTIDE SEQUENCE [LARGE SCALE GENOMIC DNA]</scope>
    <source>
        <strain evidence="2 3">DSM 43889</strain>
    </source>
</reference>
<comment type="caution">
    <text evidence="2">The sequence shown here is derived from an EMBL/GenBank/DDBJ whole genome shotgun (WGS) entry which is preliminary data.</text>
</comment>
<gene>
    <name evidence="2" type="ORF">G443_003937</name>
</gene>
<keyword evidence="3" id="KW-1185">Reference proteome</keyword>
<evidence type="ECO:0000313" key="2">
    <source>
        <dbReference type="EMBL" id="MCP2333667.1"/>
    </source>
</evidence>
<name>A0ABT1JMB4_ACTCY</name>
<feature type="compositionally biased region" description="Polar residues" evidence="1">
    <location>
        <begin position="159"/>
        <end position="168"/>
    </location>
</feature>
<dbReference type="EMBL" id="AUBJ02000001">
    <property type="protein sequence ID" value="MCP2333667.1"/>
    <property type="molecule type" value="Genomic_DNA"/>
</dbReference>
<dbReference type="GO" id="GO:0003677">
    <property type="term" value="F:DNA binding"/>
    <property type="evidence" value="ECO:0007669"/>
    <property type="project" value="UniProtKB-KW"/>
</dbReference>
<organism evidence="2 3">
    <name type="scientific">Actinoalloteichus caeruleus DSM 43889</name>
    <dbReference type="NCBI Taxonomy" id="1120930"/>
    <lineage>
        <taxon>Bacteria</taxon>
        <taxon>Bacillati</taxon>
        <taxon>Actinomycetota</taxon>
        <taxon>Actinomycetes</taxon>
        <taxon>Pseudonocardiales</taxon>
        <taxon>Pseudonocardiaceae</taxon>
        <taxon>Actinoalloteichus</taxon>
        <taxon>Actinoalloteichus cyanogriseus</taxon>
    </lineage>
</organism>
<dbReference type="SUPFAM" id="SSF82607">
    <property type="entry name" value="YbaB-like"/>
    <property type="match status" value="1"/>
</dbReference>
<dbReference type="InterPro" id="IPR036894">
    <property type="entry name" value="YbaB-like_sf"/>
</dbReference>